<protein>
    <recommendedName>
        <fullName evidence="4">YD repeat-containing protein</fullName>
    </recommendedName>
</protein>
<dbReference type="OrthoDB" id="848853at2"/>
<dbReference type="RefSeq" id="WP_025604963.1">
    <property type="nucleotide sequence ID" value="NZ_CP021235.1"/>
</dbReference>
<name>A0A1X9YPC8_9BACT</name>
<dbReference type="AlphaFoldDB" id="A0A1X9YPC8"/>
<keyword evidence="3" id="KW-1185">Reference proteome</keyword>
<dbReference type="Gene3D" id="2.180.10.10">
    <property type="entry name" value="RHS repeat-associated core"/>
    <property type="match status" value="1"/>
</dbReference>
<dbReference type="PROSITE" id="PS51257">
    <property type="entry name" value="PROKAR_LIPOPROTEIN"/>
    <property type="match status" value="1"/>
</dbReference>
<evidence type="ECO:0000256" key="1">
    <source>
        <dbReference type="SAM" id="SignalP"/>
    </source>
</evidence>
<sequence>MKTRLLLPFLGLALLSACGEEELPTAKPTPEPQNLCYLQEQVVRSDDGVAVTKYTYNELNQIIKTERYEADELVTTRTYEYNTAGKLVKEHHLQPSGEEMDFTSFSYRPDGRLSKYEVQRVLGLGVVHHLAAFKASYDQQGRLTSGTDYYYLDNKQQQNGGFSQSYPLKKPVNVIVKGRDGKALYNATFQQDSSRSPLSATPAFLHKRPAIGHPNLNNFSSFTATVPNDTVQVKAQSYTTKYVNNSQGYPTEATISFGDKKVVRVEYSYSCD</sequence>
<proteinExistence type="predicted"/>
<organism evidence="2 3">
    <name type="scientific">Pontibacter actiniarum</name>
    <dbReference type="NCBI Taxonomy" id="323450"/>
    <lineage>
        <taxon>Bacteria</taxon>
        <taxon>Pseudomonadati</taxon>
        <taxon>Bacteroidota</taxon>
        <taxon>Cytophagia</taxon>
        <taxon>Cytophagales</taxon>
        <taxon>Hymenobacteraceae</taxon>
        <taxon>Pontibacter</taxon>
    </lineage>
</organism>
<dbReference type="EMBL" id="CP021235">
    <property type="protein sequence ID" value="ARS34756.1"/>
    <property type="molecule type" value="Genomic_DNA"/>
</dbReference>
<reference evidence="3" key="1">
    <citation type="submission" date="2017-05" db="EMBL/GenBank/DDBJ databases">
        <authorList>
            <person name="Ray J."/>
            <person name="Price M."/>
            <person name="Deutschbauer A."/>
        </authorList>
    </citation>
    <scope>NUCLEOTIDE SEQUENCE [LARGE SCALE GENOMIC DNA]</scope>
    <source>
        <strain evidence="3">DSM 19842</strain>
    </source>
</reference>
<gene>
    <name evidence="2" type="ORF">CA264_04480</name>
</gene>
<feature type="signal peptide" evidence="1">
    <location>
        <begin position="1"/>
        <end position="19"/>
    </location>
</feature>
<dbReference type="Proteomes" id="UP000266292">
    <property type="component" value="Chromosome"/>
</dbReference>
<dbReference type="KEGG" id="pact:CA264_04480"/>
<evidence type="ECO:0000313" key="2">
    <source>
        <dbReference type="EMBL" id="ARS34756.1"/>
    </source>
</evidence>
<evidence type="ECO:0008006" key="4">
    <source>
        <dbReference type="Google" id="ProtNLM"/>
    </source>
</evidence>
<evidence type="ECO:0000313" key="3">
    <source>
        <dbReference type="Proteomes" id="UP000266292"/>
    </source>
</evidence>
<accession>A0A1X9YPC8</accession>
<keyword evidence="1" id="KW-0732">Signal</keyword>
<feature type="chain" id="PRO_5010997774" description="YD repeat-containing protein" evidence="1">
    <location>
        <begin position="20"/>
        <end position="272"/>
    </location>
</feature>